<dbReference type="EMBL" id="BNCP01000008">
    <property type="protein sequence ID" value="GIL76290.1"/>
    <property type="molecule type" value="Genomic_DNA"/>
</dbReference>
<dbReference type="FunFam" id="1.10.510.10:FF:001565">
    <property type="entry name" value="WNK protein kinase"/>
    <property type="match status" value="1"/>
</dbReference>
<feature type="compositionally biased region" description="Polar residues" evidence="9">
    <location>
        <begin position="753"/>
        <end position="763"/>
    </location>
</feature>
<feature type="region of interest" description="Disordered" evidence="9">
    <location>
        <begin position="740"/>
        <end position="836"/>
    </location>
</feature>
<dbReference type="Proteomes" id="UP000722791">
    <property type="component" value="Unassembled WGS sequence"/>
</dbReference>
<dbReference type="EMBL" id="BNCQ01000008">
    <property type="protein sequence ID" value="GIM00991.1"/>
    <property type="molecule type" value="Genomic_DNA"/>
</dbReference>
<feature type="compositionally biased region" description="Low complexity" evidence="9">
    <location>
        <begin position="795"/>
        <end position="809"/>
    </location>
</feature>
<feature type="compositionally biased region" description="Acidic residues" evidence="9">
    <location>
        <begin position="643"/>
        <end position="660"/>
    </location>
</feature>
<keyword evidence="6" id="KW-0067">ATP-binding</keyword>
<dbReference type="InterPro" id="IPR000719">
    <property type="entry name" value="Prot_kinase_dom"/>
</dbReference>
<evidence type="ECO:0000313" key="11">
    <source>
        <dbReference type="EMBL" id="GIL76290.1"/>
    </source>
</evidence>
<comment type="catalytic activity">
    <reaction evidence="7">
        <text>L-threonyl-[protein] + ATP = O-phospho-L-threonyl-[protein] + ADP + H(+)</text>
        <dbReference type="Rhea" id="RHEA:46608"/>
        <dbReference type="Rhea" id="RHEA-COMP:11060"/>
        <dbReference type="Rhea" id="RHEA-COMP:11605"/>
        <dbReference type="ChEBI" id="CHEBI:15378"/>
        <dbReference type="ChEBI" id="CHEBI:30013"/>
        <dbReference type="ChEBI" id="CHEBI:30616"/>
        <dbReference type="ChEBI" id="CHEBI:61977"/>
        <dbReference type="ChEBI" id="CHEBI:456216"/>
        <dbReference type="EC" id="2.7.11.1"/>
    </reaction>
</comment>
<keyword evidence="5" id="KW-0418">Kinase</keyword>
<dbReference type="EC" id="2.7.11.1" evidence="1"/>
<evidence type="ECO:0000256" key="5">
    <source>
        <dbReference type="ARBA" id="ARBA00022777"/>
    </source>
</evidence>
<evidence type="ECO:0000256" key="4">
    <source>
        <dbReference type="ARBA" id="ARBA00022741"/>
    </source>
</evidence>
<feature type="region of interest" description="Disordered" evidence="9">
    <location>
        <begin position="1023"/>
        <end position="1065"/>
    </location>
</feature>
<evidence type="ECO:0000259" key="10">
    <source>
        <dbReference type="PROSITE" id="PS50011"/>
    </source>
</evidence>
<evidence type="ECO:0000313" key="13">
    <source>
        <dbReference type="Proteomes" id="UP000747110"/>
    </source>
</evidence>
<dbReference type="AlphaFoldDB" id="A0A8J4C7N5"/>
<dbReference type="SUPFAM" id="SSF56112">
    <property type="entry name" value="Protein kinase-like (PK-like)"/>
    <property type="match status" value="1"/>
</dbReference>
<dbReference type="PROSITE" id="PS50011">
    <property type="entry name" value="PROTEIN_KINASE_DOM"/>
    <property type="match status" value="1"/>
</dbReference>
<feature type="compositionally biased region" description="Low complexity" evidence="9">
    <location>
        <begin position="1038"/>
        <end position="1050"/>
    </location>
</feature>
<dbReference type="Gene3D" id="1.10.510.10">
    <property type="entry name" value="Transferase(Phosphotransferase) domain 1"/>
    <property type="match status" value="1"/>
</dbReference>
<name>A0A8J4C7N5_9CHLO</name>
<dbReference type="GO" id="GO:0005524">
    <property type="term" value="F:ATP binding"/>
    <property type="evidence" value="ECO:0007669"/>
    <property type="project" value="UniProtKB-KW"/>
</dbReference>
<reference evidence="11" key="1">
    <citation type="journal article" date="2021" name="Proc. Natl. Acad. Sci. U.S.A.">
        <title>Three genomes in the algal genus Volvox reveal the fate of a haploid sex-determining region after a transition to homothallism.</title>
        <authorList>
            <person name="Yamamoto K."/>
            <person name="Hamaji T."/>
            <person name="Kawai-Toyooka H."/>
            <person name="Matsuzaki R."/>
            <person name="Takahashi F."/>
            <person name="Nishimura Y."/>
            <person name="Kawachi M."/>
            <person name="Noguchi H."/>
            <person name="Minakuchi Y."/>
            <person name="Umen J.G."/>
            <person name="Toyoda A."/>
            <person name="Nozaki H."/>
        </authorList>
    </citation>
    <scope>NUCLEOTIDE SEQUENCE</scope>
    <source>
        <strain evidence="12">NIES-3785</strain>
        <strain evidence="11">NIES-3786</strain>
    </source>
</reference>
<keyword evidence="13" id="KW-1185">Reference proteome</keyword>
<dbReference type="Pfam" id="PF00069">
    <property type="entry name" value="Pkinase"/>
    <property type="match status" value="1"/>
</dbReference>
<sequence length="1176" mass="123692">MPASLAPWPATDMEPQEVEKSPNGRYIRYNILLGKGACKRVYKALDTEEGLEVAWNQVDLLGMDRDEEARQHLQDEIRVLQKLKHKNIMTFYAWWCDKYNLHINFITELFTAGNLRQYRKKLKIVSENVLKRWAHQILEGLLYLHGHVPPIVHRDLKCDNIFVNSATGEVKIGDLGLATVQQTAMSVVGTPEFMAPEVYDESYDERCDIYSFGMCLLELATLEYPYAECHSVPQIFKKVTLGVPPASLVRVNPDLREFISLCIAHNPDDRPSARELLKHPYLEAVRLTGSDSACILSSGASSGALASMSAGGTGSGWNTPSGTLHCAASVRDLREALHQQEALARHHHQLCQHQQQQFLHSSCPDVHAAAFGASAASATAEGVNVGGAVGAADDASAHDIVRSNSVTVAVLARKPYNFAAANISGQISPLGRSSTAQCANPTATEVTVTLASPPVISPVPPADSVPATGNSGGGTGPPVSGRSMRSIISSAGSACSDTDSDEEVLVPIELIKAGLLEEGFVDSDDGCFSSGPSQASSDPSAISLVDPGLVVSRKVQHSSRSYARIVAPQPKGRRRRRQEASRLQPRPQHEQQQEQKQQLEGARWQAVLSGGSDTCKTTVEGISIDTGHERKCAVGIAAAVAEVEEELESSDRTEEDEEQGGDYGDGEMGRPLDAVSQPSVDLDPWAQRWALQGSLEAAMGLGHSGSGSAIAKADAKAYTEAQAAPSLACSAASSASSTTKIMSNANGGRHSRQSSADGITFSPQVPPGASGASTPALRVSYSGDGSQPTPPTPPQQQVLLPLPEMAQSQPPGPAVPQPVPSLPLLPSAEPTSSVSVDLSATEHAVAASTSTPPLHLPMQGPAPSSAVLGMVRLPSFRNRFLLTMQAAKGVVTGSSAGGCPPVPYIRSTSARLSTGSVGGCTLRARDVSNLSYPSALAGHPVTGVPGYASLGGSTIYRRAPGDDSGLPGGPAGALPIASPEAAAAAVEAAVVMSCKDDGGMERLVPQTMPLPLRRLPEGRVENAASSNSCLSPSAVMASKSSGSRRSSSGSEVAVKESSSHTAAMAMVGRHSDLAEAGMKMRGREPSSAVDLCDNAAAAISRCGHIAGVSLDGQQNLPASAPLQLTVAYPEQHVAEVPMNVTVIKEVTRPIQGVIMRLKQLRRLMTDRAKAAKMRRG</sequence>
<dbReference type="SMART" id="SM00220">
    <property type="entry name" value="S_TKc"/>
    <property type="match status" value="1"/>
</dbReference>
<comment type="caution">
    <text evidence="11">The sequence shown here is derived from an EMBL/GenBank/DDBJ whole genome shotgun (WGS) entry which is preliminary data.</text>
</comment>
<evidence type="ECO:0000256" key="3">
    <source>
        <dbReference type="ARBA" id="ARBA00022679"/>
    </source>
</evidence>
<keyword evidence="2" id="KW-0723">Serine/threonine-protein kinase</keyword>
<dbReference type="PANTHER" id="PTHR13902">
    <property type="entry name" value="SERINE/THREONINE-PROTEIN KINASE WNK WITH NO LYSINE -RELATED"/>
    <property type="match status" value="1"/>
</dbReference>
<dbReference type="InterPro" id="IPR050588">
    <property type="entry name" value="WNK_Ser-Thr_kinase"/>
</dbReference>
<evidence type="ECO:0000256" key="6">
    <source>
        <dbReference type="ARBA" id="ARBA00022840"/>
    </source>
</evidence>
<feature type="region of interest" description="Disordered" evidence="9">
    <location>
        <begin position="454"/>
        <end position="480"/>
    </location>
</feature>
<proteinExistence type="predicted"/>
<feature type="region of interest" description="Disordered" evidence="9">
    <location>
        <begin position="560"/>
        <end position="601"/>
    </location>
</feature>
<feature type="domain" description="Protein kinase" evidence="10">
    <location>
        <begin position="27"/>
        <end position="282"/>
    </location>
</feature>
<evidence type="ECO:0000256" key="8">
    <source>
        <dbReference type="ARBA" id="ARBA00048679"/>
    </source>
</evidence>
<dbReference type="GO" id="GO:0004674">
    <property type="term" value="F:protein serine/threonine kinase activity"/>
    <property type="evidence" value="ECO:0007669"/>
    <property type="project" value="UniProtKB-KW"/>
</dbReference>
<comment type="catalytic activity">
    <reaction evidence="8">
        <text>L-seryl-[protein] + ATP = O-phospho-L-seryl-[protein] + ADP + H(+)</text>
        <dbReference type="Rhea" id="RHEA:17989"/>
        <dbReference type="Rhea" id="RHEA-COMP:9863"/>
        <dbReference type="Rhea" id="RHEA-COMP:11604"/>
        <dbReference type="ChEBI" id="CHEBI:15378"/>
        <dbReference type="ChEBI" id="CHEBI:29999"/>
        <dbReference type="ChEBI" id="CHEBI:30616"/>
        <dbReference type="ChEBI" id="CHEBI:83421"/>
        <dbReference type="ChEBI" id="CHEBI:456216"/>
        <dbReference type="EC" id="2.7.11.1"/>
    </reaction>
</comment>
<dbReference type="Gene3D" id="3.30.200.20">
    <property type="entry name" value="Phosphorylase Kinase, domain 1"/>
    <property type="match status" value="1"/>
</dbReference>
<keyword evidence="3" id="KW-0808">Transferase</keyword>
<evidence type="ECO:0000256" key="7">
    <source>
        <dbReference type="ARBA" id="ARBA00047899"/>
    </source>
</evidence>
<dbReference type="PROSITE" id="PS00108">
    <property type="entry name" value="PROTEIN_KINASE_ST"/>
    <property type="match status" value="1"/>
</dbReference>
<evidence type="ECO:0000313" key="12">
    <source>
        <dbReference type="EMBL" id="GIM00991.1"/>
    </source>
</evidence>
<evidence type="ECO:0000256" key="1">
    <source>
        <dbReference type="ARBA" id="ARBA00012513"/>
    </source>
</evidence>
<dbReference type="Proteomes" id="UP000747110">
    <property type="component" value="Unassembled WGS sequence"/>
</dbReference>
<dbReference type="OrthoDB" id="4062651at2759"/>
<evidence type="ECO:0000256" key="9">
    <source>
        <dbReference type="SAM" id="MobiDB-lite"/>
    </source>
</evidence>
<dbReference type="CDD" id="cd13983">
    <property type="entry name" value="STKc_WNK"/>
    <property type="match status" value="1"/>
</dbReference>
<keyword evidence="4" id="KW-0547">Nucleotide-binding</keyword>
<dbReference type="InterPro" id="IPR011009">
    <property type="entry name" value="Kinase-like_dom_sf"/>
</dbReference>
<accession>A0A8J4C7N5</accession>
<organism evidence="11 13">
    <name type="scientific">Volvox reticuliferus</name>
    <dbReference type="NCBI Taxonomy" id="1737510"/>
    <lineage>
        <taxon>Eukaryota</taxon>
        <taxon>Viridiplantae</taxon>
        <taxon>Chlorophyta</taxon>
        <taxon>core chlorophytes</taxon>
        <taxon>Chlorophyceae</taxon>
        <taxon>CS clade</taxon>
        <taxon>Chlamydomonadales</taxon>
        <taxon>Volvocaceae</taxon>
        <taxon>Volvox</taxon>
    </lineage>
</organism>
<feature type="region of interest" description="Disordered" evidence="9">
    <location>
        <begin position="643"/>
        <end position="678"/>
    </location>
</feature>
<protein>
    <recommendedName>
        <fullName evidence="1">non-specific serine/threonine protein kinase</fullName>
        <ecNumber evidence="1">2.7.11.1</ecNumber>
    </recommendedName>
</protein>
<dbReference type="InterPro" id="IPR008271">
    <property type="entry name" value="Ser/Thr_kinase_AS"/>
</dbReference>
<evidence type="ECO:0000256" key="2">
    <source>
        <dbReference type="ARBA" id="ARBA00022527"/>
    </source>
</evidence>
<dbReference type="FunFam" id="3.30.200.20:FF:000075">
    <property type="entry name" value="Probable serine/threonine-protein kinase WNK1"/>
    <property type="match status" value="1"/>
</dbReference>
<feature type="compositionally biased region" description="Pro residues" evidence="9">
    <location>
        <begin position="810"/>
        <end position="823"/>
    </location>
</feature>
<gene>
    <name evidence="11" type="ORF">Vretifemale_5873</name>
    <name evidence="12" type="ORF">Vretimale_5827</name>
</gene>